<dbReference type="AlphaFoldDB" id="A0A931ML39"/>
<dbReference type="RefSeq" id="WP_197163858.1">
    <property type="nucleotide sequence ID" value="NZ_JADZGI010000001.1"/>
</dbReference>
<comment type="caution">
    <text evidence="2">The sequence shown here is derived from an EMBL/GenBank/DDBJ whole genome shotgun (WGS) entry which is preliminary data.</text>
</comment>
<evidence type="ECO:0000256" key="1">
    <source>
        <dbReference type="SAM" id="Phobius"/>
    </source>
</evidence>
<evidence type="ECO:0000313" key="2">
    <source>
        <dbReference type="EMBL" id="MBH0113587.1"/>
    </source>
</evidence>
<accession>A0A931ML39</accession>
<keyword evidence="1" id="KW-1133">Transmembrane helix</keyword>
<keyword evidence="3" id="KW-1185">Reference proteome</keyword>
<keyword evidence="1" id="KW-0472">Membrane</keyword>
<feature type="transmembrane region" description="Helical" evidence="1">
    <location>
        <begin position="6"/>
        <end position="23"/>
    </location>
</feature>
<keyword evidence="1" id="KW-0812">Transmembrane</keyword>
<sequence length="70" mass="7696">MDIALSLLVLTCIALLLGAFVLWQREGYRRQAVLMLVLAVVMAINVLIWTLPTSDGDSLVNAAQEERAPE</sequence>
<gene>
    <name evidence="2" type="ORF">I5E68_11560</name>
</gene>
<name>A0A931ML39_9SPHN</name>
<dbReference type="EMBL" id="JADZGI010000001">
    <property type="protein sequence ID" value="MBH0113587.1"/>
    <property type="molecule type" value="Genomic_DNA"/>
</dbReference>
<evidence type="ECO:0000313" key="3">
    <source>
        <dbReference type="Proteomes" id="UP000617634"/>
    </source>
</evidence>
<dbReference type="Proteomes" id="UP000617634">
    <property type="component" value="Unassembled WGS sequence"/>
</dbReference>
<proteinExistence type="predicted"/>
<protein>
    <submittedName>
        <fullName evidence="2">Uncharacterized protein</fullName>
    </submittedName>
</protein>
<organism evidence="2 3">
    <name type="scientific">Novosphingobium aureum</name>
    <dbReference type="NCBI Taxonomy" id="2792964"/>
    <lineage>
        <taxon>Bacteria</taxon>
        <taxon>Pseudomonadati</taxon>
        <taxon>Pseudomonadota</taxon>
        <taxon>Alphaproteobacteria</taxon>
        <taxon>Sphingomonadales</taxon>
        <taxon>Sphingomonadaceae</taxon>
        <taxon>Novosphingobium</taxon>
    </lineage>
</organism>
<reference evidence="2" key="1">
    <citation type="submission" date="2020-11" db="EMBL/GenBank/DDBJ databases">
        <title>Novosphingobium aureum sp. nov., a marine bacterium isolated from sediment of a salt flat.</title>
        <authorList>
            <person name="Yoo Y."/>
            <person name="Kim J.-J."/>
        </authorList>
    </citation>
    <scope>NUCLEOTIDE SEQUENCE</scope>
    <source>
        <strain evidence="2">YJ-S2-02</strain>
    </source>
</reference>
<feature type="transmembrane region" description="Helical" evidence="1">
    <location>
        <begin position="32"/>
        <end position="51"/>
    </location>
</feature>